<evidence type="ECO:0000256" key="9">
    <source>
        <dbReference type="SAM" id="MobiDB-lite"/>
    </source>
</evidence>
<evidence type="ECO:0000256" key="8">
    <source>
        <dbReference type="PROSITE-ProRule" id="PRU00042"/>
    </source>
</evidence>
<keyword evidence="7" id="KW-0539">Nucleus</keyword>
<name>A0ABR1PH58_DIAER</name>
<keyword evidence="6" id="KW-0804">Transcription</keyword>
<proteinExistence type="predicted"/>
<dbReference type="PANTHER" id="PTHR46179">
    <property type="entry name" value="ZINC FINGER PROTEIN"/>
    <property type="match status" value="1"/>
</dbReference>
<dbReference type="InterPro" id="IPR013087">
    <property type="entry name" value="Znf_C2H2_type"/>
</dbReference>
<keyword evidence="12" id="KW-1185">Reference proteome</keyword>
<evidence type="ECO:0000313" key="12">
    <source>
        <dbReference type="Proteomes" id="UP001430848"/>
    </source>
</evidence>
<comment type="caution">
    <text evidence="11">The sequence shown here is derived from an EMBL/GenBank/DDBJ whole genome shotgun (WGS) entry which is preliminary data.</text>
</comment>
<dbReference type="PANTHER" id="PTHR46179:SF13">
    <property type="entry name" value="C2H2-TYPE DOMAIN-CONTAINING PROTEIN"/>
    <property type="match status" value="1"/>
</dbReference>
<feature type="region of interest" description="Disordered" evidence="9">
    <location>
        <begin position="1"/>
        <end position="30"/>
    </location>
</feature>
<dbReference type="SUPFAM" id="SSF57667">
    <property type="entry name" value="beta-beta-alpha zinc fingers"/>
    <property type="match status" value="4"/>
</dbReference>
<feature type="domain" description="C2H2-type" evidence="10">
    <location>
        <begin position="316"/>
        <end position="346"/>
    </location>
</feature>
<feature type="compositionally biased region" description="Basic and acidic residues" evidence="9">
    <location>
        <begin position="1"/>
        <end position="18"/>
    </location>
</feature>
<feature type="region of interest" description="Disordered" evidence="9">
    <location>
        <begin position="51"/>
        <end position="91"/>
    </location>
</feature>
<keyword evidence="5" id="KW-0805">Transcription regulation</keyword>
<keyword evidence="4" id="KW-0862">Zinc</keyword>
<dbReference type="InterPro" id="IPR036236">
    <property type="entry name" value="Znf_C2H2_sf"/>
</dbReference>
<evidence type="ECO:0000256" key="5">
    <source>
        <dbReference type="ARBA" id="ARBA00023015"/>
    </source>
</evidence>
<evidence type="ECO:0000259" key="10">
    <source>
        <dbReference type="PROSITE" id="PS50157"/>
    </source>
</evidence>
<evidence type="ECO:0000256" key="4">
    <source>
        <dbReference type="ARBA" id="ARBA00022833"/>
    </source>
</evidence>
<evidence type="ECO:0000256" key="3">
    <source>
        <dbReference type="ARBA" id="ARBA00022771"/>
    </source>
</evidence>
<evidence type="ECO:0000313" key="11">
    <source>
        <dbReference type="EMBL" id="KAK7736778.1"/>
    </source>
</evidence>
<dbReference type="PROSITE" id="PS00028">
    <property type="entry name" value="ZINC_FINGER_C2H2_1"/>
    <property type="match status" value="7"/>
</dbReference>
<reference evidence="11 12" key="1">
    <citation type="submission" date="2024-02" db="EMBL/GenBank/DDBJ databases">
        <title>De novo assembly and annotation of 12 fungi associated with fruit tree decline syndrome in Ontario, Canada.</title>
        <authorList>
            <person name="Sulman M."/>
            <person name="Ellouze W."/>
            <person name="Ilyukhin E."/>
        </authorList>
    </citation>
    <scope>NUCLEOTIDE SEQUENCE [LARGE SCALE GENOMIC DNA]</scope>
    <source>
        <strain evidence="11 12">M169</strain>
    </source>
</reference>
<feature type="domain" description="C2H2-type" evidence="10">
    <location>
        <begin position="94"/>
        <end position="123"/>
    </location>
</feature>
<gene>
    <name evidence="11" type="ORF">SLS63_003126</name>
</gene>
<keyword evidence="2" id="KW-0479">Metal-binding</keyword>
<organism evidence="11 12">
    <name type="scientific">Diaporthe eres</name>
    <name type="common">Phomopsis oblonga</name>
    <dbReference type="NCBI Taxonomy" id="83184"/>
    <lineage>
        <taxon>Eukaryota</taxon>
        <taxon>Fungi</taxon>
        <taxon>Dikarya</taxon>
        <taxon>Ascomycota</taxon>
        <taxon>Pezizomycotina</taxon>
        <taxon>Sordariomycetes</taxon>
        <taxon>Sordariomycetidae</taxon>
        <taxon>Diaporthales</taxon>
        <taxon>Diaporthaceae</taxon>
        <taxon>Diaporthe</taxon>
        <taxon>Diaporthe eres species complex</taxon>
    </lineage>
</organism>
<evidence type="ECO:0000256" key="1">
    <source>
        <dbReference type="ARBA" id="ARBA00004123"/>
    </source>
</evidence>
<feature type="compositionally biased region" description="Polar residues" evidence="9">
    <location>
        <begin position="58"/>
        <end position="80"/>
    </location>
</feature>
<dbReference type="Proteomes" id="UP001430848">
    <property type="component" value="Unassembled WGS sequence"/>
</dbReference>
<dbReference type="Gene3D" id="3.30.160.60">
    <property type="entry name" value="Classic Zinc Finger"/>
    <property type="match status" value="5"/>
</dbReference>
<feature type="domain" description="C2H2-type" evidence="10">
    <location>
        <begin position="124"/>
        <end position="153"/>
    </location>
</feature>
<sequence length="544" mass="60492">MKRKADDEGSESPSKRQLADPGLEISTGKWNCPLPTGSHFVANRTAAEESVSHIGSDDATSLQTPAEAQTSPTVVSATSRASKRRNYPSEQKTSKCTWPGCPKTFNRPARLLAHFRSHTNERPYKCTHEGCDKDYTESKHLKLHLLSHTKEVKYACDKCDKAFATGTRLRRHQAVHEGQERYRCRDYPPCSQSFRKHQTLQRHVLKEHLGKKAFPCTREGCGASYDTANALRSHRDRDHGEIRFWCGECCEEAAQNPGDETKQPVGFTTQFLLDTHMRQDHVNCIFCDIRFAGHYLLEQHMEMYHSGLSLEDRKTVACTFPGCAKKFTKKANMNSHYRTAHEGKRFVCGKVNTFDVAGLEDWNWTEEGCGEGFVDKAKMSQHILFVHLGRPRPATGPGSTLTARASSSGHGASFLNEISGVANQERRQAVCTVPECTARFIRYADLHNHVQAQHPEHAAGVELLEESEVPRLRDGEVIWGDGGADADGVAAQGEPQFPDWGLVDDDAAAGAGAQQPPDWDSEEANLMQLVDLDAAIDPNLLLQA</sequence>
<dbReference type="Pfam" id="PF00096">
    <property type="entry name" value="zf-C2H2"/>
    <property type="match status" value="2"/>
</dbReference>
<evidence type="ECO:0000256" key="2">
    <source>
        <dbReference type="ARBA" id="ARBA00022723"/>
    </source>
</evidence>
<feature type="domain" description="C2H2-type" evidence="10">
    <location>
        <begin position="182"/>
        <end position="213"/>
    </location>
</feature>
<dbReference type="InterPro" id="IPR051061">
    <property type="entry name" value="Zinc_finger_trans_reg"/>
</dbReference>
<protein>
    <recommendedName>
        <fullName evidence="10">C2H2-type domain-containing protein</fullName>
    </recommendedName>
</protein>
<evidence type="ECO:0000256" key="6">
    <source>
        <dbReference type="ARBA" id="ARBA00023163"/>
    </source>
</evidence>
<evidence type="ECO:0000256" key="7">
    <source>
        <dbReference type="ARBA" id="ARBA00023242"/>
    </source>
</evidence>
<feature type="domain" description="C2H2-type" evidence="10">
    <location>
        <begin position="154"/>
        <end position="181"/>
    </location>
</feature>
<dbReference type="EMBL" id="JAKNSF020000009">
    <property type="protein sequence ID" value="KAK7736778.1"/>
    <property type="molecule type" value="Genomic_DNA"/>
</dbReference>
<accession>A0ABR1PH58</accession>
<comment type="subcellular location">
    <subcellularLocation>
        <location evidence="1">Nucleus</location>
    </subcellularLocation>
</comment>
<keyword evidence="3 8" id="KW-0863">Zinc-finger</keyword>
<dbReference type="SMART" id="SM00355">
    <property type="entry name" value="ZnF_C2H2"/>
    <property type="match status" value="9"/>
</dbReference>
<dbReference type="PROSITE" id="PS50157">
    <property type="entry name" value="ZINC_FINGER_C2H2_2"/>
    <property type="match status" value="5"/>
</dbReference>